<dbReference type="InterPro" id="IPR000326">
    <property type="entry name" value="PAP2/HPO"/>
</dbReference>
<evidence type="ECO:0000313" key="4">
    <source>
        <dbReference type="Proteomes" id="UP001595711"/>
    </source>
</evidence>
<feature type="transmembrane region" description="Helical" evidence="1">
    <location>
        <begin position="61"/>
        <end position="83"/>
    </location>
</feature>
<reference evidence="4" key="1">
    <citation type="journal article" date="2019" name="Int. J. Syst. Evol. Microbiol.">
        <title>The Global Catalogue of Microorganisms (GCM) 10K type strain sequencing project: providing services to taxonomists for standard genome sequencing and annotation.</title>
        <authorList>
            <consortium name="The Broad Institute Genomics Platform"/>
            <consortium name="The Broad Institute Genome Sequencing Center for Infectious Disease"/>
            <person name="Wu L."/>
            <person name="Ma J."/>
        </authorList>
    </citation>
    <scope>NUCLEOTIDE SEQUENCE [LARGE SCALE GENOMIC DNA]</scope>
    <source>
        <strain evidence="4">KCTC 42182</strain>
    </source>
</reference>
<feature type="transmembrane region" description="Helical" evidence="1">
    <location>
        <begin position="28"/>
        <end position="49"/>
    </location>
</feature>
<dbReference type="PANTHER" id="PTHR14969:SF13">
    <property type="entry name" value="AT30094P"/>
    <property type="match status" value="1"/>
</dbReference>
<dbReference type="SUPFAM" id="SSF48317">
    <property type="entry name" value="Acid phosphatase/Vanadium-dependent haloperoxidase"/>
    <property type="match status" value="1"/>
</dbReference>
<sequence length="186" mass="20226">MSNLYPLDVLFTQAINGLAGHVALLDVLMIWTSKIGVPVLVLTVAAQWWRRADRFHMRHVLVVSGLSFLLGLGLNQLILLLVNRVRPYDVGVSHLLIGPSADPSFPSDHATATIAIAAAFFVHRAWRPAAGYFAAALLIMLSRVYIGTHYVSDVLGGALTGAAAAVLVRNLYREGTLADRFLTRLL</sequence>
<protein>
    <submittedName>
        <fullName evidence="3">Phosphatase PAP2 family protein</fullName>
    </submittedName>
</protein>
<feature type="transmembrane region" description="Helical" evidence="1">
    <location>
        <begin position="103"/>
        <end position="122"/>
    </location>
</feature>
<comment type="caution">
    <text evidence="3">The sequence shown here is derived from an EMBL/GenBank/DDBJ whole genome shotgun (WGS) entry which is preliminary data.</text>
</comment>
<keyword evidence="1" id="KW-0472">Membrane</keyword>
<feature type="transmembrane region" description="Helical" evidence="1">
    <location>
        <begin position="129"/>
        <end position="148"/>
    </location>
</feature>
<name>A0ABV7V9F9_9PROT</name>
<proteinExistence type="predicted"/>
<dbReference type="InterPro" id="IPR036938">
    <property type="entry name" value="PAP2/HPO_sf"/>
</dbReference>
<dbReference type="Proteomes" id="UP001595711">
    <property type="component" value="Unassembled WGS sequence"/>
</dbReference>
<evidence type="ECO:0000313" key="3">
    <source>
        <dbReference type="EMBL" id="MFC3674040.1"/>
    </source>
</evidence>
<gene>
    <name evidence="3" type="ORF">ACFOOQ_00705</name>
</gene>
<dbReference type="Gene3D" id="1.20.144.10">
    <property type="entry name" value="Phosphatidic acid phosphatase type 2/haloperoxidase"/>
    <property type="match status" value="1"/>
</dbReference>
<organism evidence="3 4">
    <name type="scientific">Ferrovibrio xuzhouensis</name>
    <dbReference type="NCBI Taxonomy" id="1576914"/>
    <lineage>
        <taxon>Bacteria</taxon>
        <taxon>Pseudomonadati</taxon>
        <taxon>Pseudomonadota</taxon>
        <taxon>Alphaproteobacteria</taxon>
        <taxon>Rhodospirillales</taxon>
        <taxon>Rhodospirillaceae</taxon>
        <taxon>Ferrovibrio</taxon>
    </lineage>
</organism>
<keyword evidence="4" id="KW-1185">Reference proteome</keyword>
<dbReference type="Pfam" id="PF01569">
    <property type="entry name" value="PAP2"/>
    <property type="match status" value="1"/>
</dbReference>
<accession>A0ABV7V9F9</accession>
<dbReference type="RefSeq" id="WP_379720258.1">
    <property type="nucleotide sequence ID" value="NZ_JBHRYJ010000001.1"/>
</dbReference>
<feature type="transmembrane region" description="Helical" evidence="1">
    <location>
        <begin position="154"/>
        <end position="172"/>
    </location>
</feature>
<keyword evidence="1" id="KW-1133">Transmembrane helix</keyword>
<feature type="domain" description="Phosphatidic acid phosphatase type 2/haloperoxidase" evidence="2">
    <location>
        <begin position="59"/>
        <end position="169"/>
    </location>
</feature>
<dbReference type="SMART" id="SM00014">
    <property type="entry name" value="acidPPc"/>
    <property type="match status" value="1"/>
</dbReference>
<dbReference type="PANTHER" id="PTHR14969">
    <property type="entry name" value="SPHINGOSINE-1-PHOSPHATE PHOSPHOHYDROLASE"/>
    <property type="match status" value="1"/>
</dbReference>
<dbReference type="EMBL" id="JBHRYJ010000001">
    <property type="protein sequence ID" value="MFC3674040.1"/>
    <property type="molecule type" value="Genomic_DNA"/>
</dbReference>
<evidence type="ECO:0000259" key="2">
    <source>
        <dbReference type="SMART" id="SM00014"/>
    </source>
</evidence>
<evidence type="ECO:0000256" key="1">
    <source>
        <dbReference type="SAM" id="Phobius"/>
    </source>
</evidence>
<keyword evidence="1" id="KW-0812">Transmembrane</keyword>